<reference evidence="10 11" key="1">
    <citation type="journal article" date="2011" name="ISME J.">
        <title>Community ecology of hot spring cyanobacterial mats: predominant populations and their functional potential.</title>
        <authorList>
            <person name="Klatt C.G."/>
            <person name="Wood J.M."/>
            <person name="Rusch D.B."/>
            <person name="Bateson M.M."/>
            <person name="Hamamura N."/>
            <person name="Heidelberg J.F."/>
            <person name="Grossman A.R."/>
            <person name="Bhaya D."/>
            <person name="Cohan F.M."/>
            <person name="Kuhl M."/>
            <person name="Bryant D.A."/>
            <person name="Ward D.M."/>
        </authorList>
    </citation>
    <scope>NUCLEOTIDE SEQUENCE [LARGE SCALE GENOMIC DNA]</scope>
    <source>
        <strain evidence="10">OS</strain>
    </source>
</reference>
<sequence length="412" mass="44736">MRLSEVLSMAIVSLNANKLRSGLTMFGITIGVFSIIGVMTIMNALQSSIESGLSFLGSNTFQIAKYPSIQFGGPIRDKYANRRDITYDEVQRLQALLQGQYEAFCPKIFNGGKQAVYGGYKTNPNLSIVGTNKDFLAVNQHNIELGRNLNDEDVEFARSVVVIGQDIKKRLFPNPNESPLDKFVKIGGKTYRVIGVLAAKGGAFGTSDDNLALIPITRYFVDYGKYNRSINVAIQAKSQAEFEKTMDKAIGAMRVVRGLEADEENDFEIYSNDSLISTFEEIAGIVKIGAFIISFVALIAAGIGIMNIMLVSVTERTKEIGIRKSIGAKKKNILTQFLIEAVILSELGGIIGILLGVIGGNVGAMVLNATAVFPWDWAIIGLVVCSLIGIGFGFFPAMKAASLDPVEALRFE</sequence>
<accession>A0A395M3E2</accession>
<evidence type="ECO:0000259" key="8">
    <source>
        <dbReference type="Pfam" id="PF02687"/>
    </source>
</evidence>
<dbReference type="GO" id="GO:0022857">
    <property type="term" value="F:transmembrane transporter activity"/>
    <property type="evidence" value="ECO:0007669"/>
    <property type="project" value="TreeGrafter"/>
</dbReference>
<evidence type="ECO:0000256" key="6">
    <source>
        <dbReference type="ARBA" id="ARBA00038076"/>
    </source>
</evidence>
<protein>
    <submittedName>
        <fullName evidence="10">ABC transporter</fullName>
    </submittedName>
</protein>
<feature type="domain" description="MacB-like periplasmic core" evidence="9">
    <location>
        <begin position="21"/>
        <end position="248"/>
    </location>
</feature>
<dbReference type="Pfam" id="PF12704">
    <property type="entry name" value="MacB_PCD"/>
    <property type="match status" value="1"/>
</dbReference>
<dbReference type="AlphaFoldDB" id="A0A395M3E2"/>
<proteinExistence type="inferred from homology"/>
<evidence type="ECO:0000259" key="9">
    <source>
        <dbReference type="Pfam" id="PF12704"/>
    </source>
</evidence>
<dbReference type="InterPro" id="IPR050250">
    <property type="entry name" value="Macrolide_Exporter_MacB"/>
</dbReference>
<dbReference type="Proteomes" id="UP000266389">
    <property type="component" value="Unassembled WGS sequence"/>
</dbReference>
<keyword evidence="3 7" id="KW-0812">Transmembrane</keyword>
<feature type="transmembrane region" description="Helical" evidence="7">
    <location>
        <begin position="288"/>
        <end position="313"/>
    </location>
</feature>
<keyword evidence="2" id="KW-1003">Cell membrane</keyword>
<dbReference type="InterPro" id="IPR025857">
    <property type="entry name" value="MacB_PCD"/>
</dbReference>
<evidence type="ECO:0000256" key="1">
    <source>
        <dbReference type="ARBA" id="ARBA00004651"/>
    </source>
</evidence>
<gene>
    <name evidence="10" type="ORF">D0433_01525</name>
</gene>
<evidence type="ECO:0000313" key="10">
    <source>
        <dbReference type="EMBL" id="RFM25325.1"/>
    </source>
</evidence>
<organism evidence="10 11">
    <name type="scientific">Candidatus Thermochlorobacter aerophilus</name>
    <dbReference type="NCBI Taxonomy" id="1868324"/>
    <lineage>
        <taxon>Bacteria</taxon>
        <taxon>Pseudomonadati</taxon>
        <taxon>Chlorobiota</taxon>
        <taxon>Chlorobiia</taxon>
        <taxon>Chlorobiales</taxon>
        <taxon>Candidatus Thermochlorobacteriaceae</taxon>
        <taxon>Candidatus Thermochlorobacter</taxon>
    </lineage>
</organism>
<dbReference type="EMBL" id="PHFL01000007">
    <property type="protein sequence ID" value="RFM25325.1"/>
    <property type="molecule type" value="Genomic_DNA"/>
</dbReference>
<evidence type="ECO:0000256" key="5">
    <source>
        <dbReference type="ARBA" id="ARBA00023136"/>
    </source>
</evidence>
<evidence type="ECO:0000256" key="7">
    <source>
        <dbReference type="SAM" id="Phobius"/>
    </source>
</evidence>
<evidence type="ECO:0000256" key="4">
    <source>
        <dbReference type="ARBA" id="ARBA00022989"/>
    </source>
</evidence>
<comment type="caution">
    <text evidence="10">The sequence shown here is derived from an EMBL/GenBank/DDBJ whole genome shotgun (WGS) entry which is preliminary data.</text>
</comment>
<dbReference type="Pfam" id="PF02687">
    <property type="entry name" value="FtsX"/>
    <property type="match status" value="1"/>
</dbReference>
<feature type="transmembrane region" description="Helical" evidence="7">
    <location>
        <begin position="377"/>
        <end position="395"/>
    </location>
</feature>
<feature type="transmembrane region" description="Helical" evidence="7">
    <location>
        <begin position="21"/>
        <end position="45"/>
    </location>
</feature>
<evidence type="ECO:0000256" key="3">
    <source>
        <dbReference type="ARBA" id="ARBA00022692"/>
    </source>
</evidence>
<comment type="subcellular location">
    <subcellularLocation>
        <location evidence="1">Cell membrane</location>
        <topology evidence="1">Multi-pass membrane protein</topology>
    </subcellularLocation>
</comment>
<dbReference type="PANTHER" id="PTHR30572">
    <property type="entry name" value="MEMBRANE COMPONENT OF TRANSPORTER-RELATED"/>
    <property type="match status" value="1"/>
</dbReference>
<dbReference type="InterPro" id="IPR003838">
    <property type="entry name" value="ABC3_permease_C"/>
</dbReference>
<dbReference type="PANTHER" id="PTHR30572:SF4">
    <property type="entry name" value="ABC TRANSPORTER PERMEASE YTRF"/>
    <property type="match status" value="1"/>
</dbReference>
<comment type="similarity">
    <text evidence="6">Belongs to the ABC-4 integral membrane protein family.</text>
</comment>
<keyword evidence="4 7" id="KW-1133">Transmembrane helix</keyword>
<dbReference type="GO" id="GO:0005886">
    <property type="term" value="C:plasma membrane"/>
    <property type="evidence" value="ECO:0007669"/>
    <property type="project" value="UniProtKB-SubCell"/>
</dbReference>
<feature type="domain" description="ABC3 transporter permease C-terminal" evidence="8">
    <location>
        <begin position="291"/>
        <end position="405"/>
    </location>
</feature>
<evidence type="ECO:0000313" key="11">
    <source>
        <dbReference type="Proteomes" id="UP000266389"/>
    </source>
</evidence>
<name>A0A395M3E2_9BACT</name>
<evidence type="ECO:0000256" key="2">
    <source>
        <dbReference type="ARBA" id="ARBA00022475"/>
    </source>
</evidence>
<keyword evidence="5 7" id="KW-0472">Membrane</keyword>
<feature type="transmembrane region" description="Helical" evidence="7">
    <location>
        <begin position="333"/>
        <end position="357"/>
    </location>
</feature>